<gene>
    <name evidence="8" type="primary">miaB_33</name>
    <name evidence="8" type="ORF">SDC9_101124</name>
</gene>
<dbReference type="GO" id="GO:0046872">
    <property type="term" value="F:metal ion binding"/>
    <property type="evidence" value="ECO:0007669"/>
    <property type="project" value="UniProtKB-KW"/>
</dbReference>
<dbReference type="GO" id="GO:0051539">
    <property type="term" value="F:4 iron, 4 sulfur cluster binding"/>
    <property type="evidence" value="ECO:0007669"/>
    <property type="project" value="UniProtKB-KW"/>
</dbReference>
<keyword evidence="8" id="KW-0808">Transferase</keyword>
<dbReference type="PANTHER" id="PTHR43020:SF2">
    <property type="entry name" value="MITOCHONDRIAL TRNA METHYLTHIOTRANSFERASE CDK5RAP1"/>
    <property type="match status" value="1"/>
</dbReference>
<dbReference type="GO" id="GO:0005829">
    <property type="term" value="C:cytosol"/>
    <property type="evidence" value="ECO:0007669"/>
    <property type="project" value="TreeGrafter"/>
</dbReference>
<keyword evidence="5" id="KW-0411">Iron-sulfur</keyword>
<keyword evidence="3" id="KW-0479">Metal-binding</keyword>
<dbReference type="EC" id="2.8.4.3" evidence="8"/>
<dbReference type="PROSITE" id="PS51918">
    <property type="entry name" value="RADICAL_SAM"/>
    <property type="match status" value="1"/>
</dbReference>
<accession>A0A645AN54</accession>
<evidence type="ECO:0000259" key="7">
    <source>
        <dbReference type="PROSITE" id="PS51918"/>
    </source>
</evidence>
<dbReference type="PROSITE" id="PS50926">
    <property type="entry name" value="TRAM"/>
    <property type="match status" value="1"/>
</dbReference>
<proteinExistence type="predicted"/>
<organism evidence="8">
    <name type="scientific">bioreactor metagenome</name>
    <dbReference type="NCBI Taxonomy" id="1076179"/>
    <lineage>
        <taxon>unclassified sequences</taxon>
        <taxon>metagenomes</taxon>
        <taxon>ecological metagenomes</taxon>
    </lineage>
</organism>
<dbReference type="InterPro" id="IPR058240">
    <property type="entry name" value="rSAM_sf"/>
</dbReference>
<dbReference type="AlphaFoldDB" id="A0A645AN54"/>
<dbReference type="InterPro" id="IPR007197">
    <property type="entry name" value="rSAM"/>
</dbReference>
<name>A0A645AN54_9ZZZZ</name>
<feature type="domain" description="TRAM" evidence="6">
    <location>
        <begin position="82"/>
        <end position="146"/>
    </location>
</feature>
<protein>
    <submittedName>
        <fullName evidence="8">tRNA-2-methylthio-N(6)-dimethylallyladenosine synthase</fullName>
        <ecNumber evidence="8">2.8.4.3</ecNumber>
    </submittedName>
</protein>
<evidence type="ECO:0000256" key="3">
    <source>
        <dbReference type="ARBA" id="ARBA00022723"/>
    </source>
</evidence>
<evidence type="ECO:0000259" key="6">
    <source>
        <dbReference type="PROSITE" id="PS50926"/>
    </source>
</evidence>
<reference evidence="8" key="1">
    <citation type="submission" date="2019-08" db="EMBL/GenBank/DDBJ databases">
        <authorList>
            <person name="Kucharzyk K."/>
            <person name="Murdoch R.W."/>
            <person name="Higgins S."/>
            <person name="Loffler F."/>
        </authorList>
    </citation>
    <scope>NUCLEOTIDE SEQUENCE</scope>
</reference>
<keyword evidence="1" id="KW-0004">4Fe-4S</keyword>
<dbReference type="SUPFAM" id="SSF102114">
    <property type="entry name" value="Radical SAM enzymes"/>
    <property type="match status" value="1"/>
</dbReference>
<sequence length="153" mass="16849">MPEITFSTDVIVGFPGETEADFLATRAVMNRVGFDNAYIFKYSPRRGTKSAERPDDVPQHVKEERNRILLEDLEARCMASNQAYVGKTVAVMFDGVSPRNAERYAGKTSTAKTVVFAPQPGLKPGDLVDITIERAGRVTLFGPGLVDPEEELL</sequence>
<dbReference type="InterPro" id="IPR023404">
    <property type="entry name" value="rSAM_horseshoe"/>
</dbReference>
<dbReference type="InterPro" id="IPR002792">
    <property type="entry name" value="TRAM_dom"/>
</dbReference>
<evidence type="ECO:0000256" key="4">
    <source>
        <dbReference type="ARBA" id="ARBA00023004"/>
    </source>
</evidence>
<evidence type="ECO:0000256" key="1">
    <source>
        <dbReference type="ARBA" id="ARBA00022485"/>
    </source>
</evidence>
<evidence type="ECO:0000313" key="8">
    <source>
        <dbReference type="EMBL" id="MPM54346.1"/>
    </source>
</evidence>
<evidence type="ECO:0000256" key="5">
    <source>
        <dbReference type="ARBA" id="ARBA00023014"/>
    </source>
</evidence>
<evidence type="ECO:0000256" key="2">
    <source>
        <dbReference type="ARBA" id="ARBA00022691"/>
    </source>
</evidence>
<comment type="caution">
    <text evidence="8">The sequence shown here is derived from an EMBL/GenBank/DDBJ whole genome shotgun (WGS) entry which is preliminary data.</text>
</comment>
<keyword evidence="4" id="KW-0408">Iron</keyword>
<dbReference type="GO" id="GO:0035597">
    <property type="term" value="F:tRNA-2-methylthio-N(6)-dimethylallyladenosine(37) synthase activity"/>
    <property type="evidence" value="ECO:0007669"/>
    <property type="project" value="UniProtKB-EC"/>
</dbReference>
<dbReference type="Pfam" id="PF01938">
    <property type="entry name" value="TRAM"/>
    <property type="match status" value="1"/>
</dbReference>
<dbReference type="Gene3D" id="3.80.30.20">
    <property type="entry name" value="tm_1862 like domain"/>
    <property type="match status" value="1"/>
</dbReference>
<dbReference type="EMBL" id="VSSQ01014757">
    <property type="protein sequence ID" value="MPM54346.1"/>
    <property type="molecule type" value="Genomic_DNA"/>
</dbReference>
<dbReference type="PANTHER" id="PTHR43020">
    <property type="entry name" value="CDK5 REGULATORY SUBUNIT-ASSOCIATED PROTEIN 1"/>
    <property type="match status" value="1"/>
</dbReference>
<keyword evidence="2" id="KW-0949">S-adenosyl-L-methionine</keyword>
<feature type="domain" description="Radical SAM core" evidence="7">
    <location>
        <begin position="1"/>
        <end position="80"/>
    </location>
</feature>